<comment type="caution">
    <text evidence="1">The sequence shown here is derived from an EMBL/GenBank/DDBJ whole genome shotgun (WGS) entry which is preliminary data.</text>
</comment>
<evidence type="ECO:0000313" key="2">
    <source>
        <dbReference type="Proteomes" id="UP000569092"/>
    </source>
</evidence>
<dbReference type="AlphaFoldDB" id="A0A7W8J8A6"/>
<accession>A0A7W8J8A6</accession>
<protein>
    <submittedName>
        <fullName evidence="1">Uncharacterized protein</fullName>
    </submittedName>
</protein>
<proteinExistence type="predicted"/>
<dbReference type="Proteomes" id="UP000569092">
    <property type="component" value="Unassembled WGS sequence"/>
</dbReference>
<evidence type="ECO:0000313" key="1">
    <source>
        <dbReference type="EMBL" id="MBB5343169.1"/>
    </source>
</evidence>
<name>A0A7W8J8A6_9BACT</name>
<reference evidence="1 2" key="1">
    <citation type="submission" date="2020-08" db="EMBL/GenBank/DDBJ databases">
        <title>Genomic Encyclopedia of Type Strains, Phase IV (KMG-V): Genome sequencing to study the core and pangenomes of soil and plant-associated prokaryotes.</title>
        <authorList>
            <person name="Whitman W."/>
        </authorList>
    </citation>
    <scope>NUCLEOTIDE SEQUENCE [LARGE SCALE GENOMIC DNA]</scope>
    <source>
        <strain evidence="1 2">M8US30</strain>
    </source>
</reference>
<organism evidence="1 2">
    <name type="scientific">Tunturiibacter lichenicola</name>
    <dbReference type="NCBI Taxonomy" id="2051959"/>
    <lineage>
        <taxon>Bacteria</taxon>
        <taxon>Pseudomonadati</taxon>
        <taxon>Acidobacteriota</taxon>
        <taxon>Terriglobia</taxon>
        <taxon>Terriglobales</taxon>
        <taxon>Acidobacteriaceae</taxon>
        <taxon>Tunturiibacter</taxon>
    </lineage>
</organism>
<sequence length="162" mass="18706">MQLPKLDTSKVFGKPALSFVGLQIYYDRYEHQDHPIFKKDRTWFHAFPQQRLIRAALGSEFNHSDACLDQFGKRIEPSKLWVSVERRLGDQHHVVQPVYRGPCFWAIDKHGYLMPDGGNNEADKLLYRMHLSEGAYLPEMMTLAKKVADELFAVTEQNGAVN</sequence>
<dbReference type="EMBL" id="JACHDZ010000001">
    <property type="protein sequence ID" value="MBB5343169.1"/>
    <property type="molecule type" value="Genomic_DNA"/>
</dbReference>
<gene>
    <name evidence="1" type="ORF">HDF10_001119</name>
</gene>